<dbReference type="Pfam" id="PF06280">
    <property type="entry name" value="fn3_5"/>
    <property type="match status" value="1"/>
</dbReference>
<feature type="domain" description="C5a peptidase/Subtilisin-like protease SBT2-like Fn3-like" evidence="11">
    <location>
        <begin position="608"/>
        <end position="727"/>
    </location>
</feature>
<evidence type="ECO:0000313" key="13">
    <source>
        <dbReference type="Proteomes" id="UP000033483"/>
    </source>
</evidence>
<evidence type="ECO:0000256" key="9">
    <source>
        <dbReference type="SAM" id="SignalP"/>
    </source>
</evidence>
<evidence type="ECO:0008006" key="14">
    <source>
        <dbReference type="Google" id="ProtNLM"/>
    </source>
</evidence>
<feature type="chain" id="PRO_5002482705" description="Peptidase S8/S53 domain-containing protein" evidence="9">
    <location>
        <begin position="20"/>
        <end position="910"/>
    </location>
</feature>
<dbReference type="PRINTS" id="PR00723">
    <property type="entry name" value="SUBTILISIN"/>
</dbReference>
<dbReference type="GO" id="GO:0004252">
    <property type="term" value="F:serine-type endopeptidase activity"/>
    <property type="evidence" value="ECO:0007669"/>
    <property type="project" value="UniProtKB-UniRule"/>
</dbReference>
<name>A0A0F4ZIX2_9PEZI</name>
<sequence length="910" mass="94354">MRTVSAALTAAALVQSGICAPFHASHATRNDAKSAEALLQKYIIEVDSAQALDTLVSHLDSVNNTQINRSLKSSVFTGVSVTGDSATIDAAAASVSGVVNVWPSLRVNLTSGTSTLESENIVKRDVSSYSPHNITGVDKLHSQGLTGKGAVVAVIDTGIYYKHPALGGGFGKGYKVAGGYDFAGNDEWPISGSRVPDSDPLDEIGHGTYVAGVIAGKSNSFTGVAPDATLLAYKVFSQVDQTEDDILIEAFLQAVNDNADIITSSIAGLSGWPSNALATVVDRIVSQGVFVSFASGNLGSSGAFYGPQGGSAQNSITVASVQPAQKPVLSFTATTTSKSGNTTSSFAYIPGTRGFFSSATEQPVYALGNNATSAADLACNSATIPSGLAGKIVLIGASTVCSWGAQSYNLNQAGVLHTLYYNDAMTAAPSTIYTSMQVALISEADGATLLASLAAGDAVTASFDPSSTQYVGIANAGGGKPSTFSSWGASYDLSLKPDIAAPGEDILTTSMPNGWATVSGTSLATPYIAGIAALYVEKFGGQAKLGPSFGKDLAARFIASGRAVPYSDGSGTDYGLWASPAQVGTGLVDAVAVLEAATTVDFTSARMALNDTAHFAAEHDIVLSNAGTDEVTYEFVSQPAAGVETWKTGSGNGLPAVKQFSEMTPAAMDVTISLPANGTVSLAAGETKTVKVSFEKPTGLTAASIPVYGGKILISGSNGDLLSVPYLGAGADLKTDITEVWHTGRGYPFGVSTNQWTPLSVKPYVTFDLSPSKQDFLRVSAMTTYGSKTIRWDIYESGWTESKWSYPPTVGKNGYIGSVSIWAPGLSGGVSTFNPATDDAADVLTFPLSDWYRENNYQLLWLGALNNGSQIAPGNYSMRLAALRPFGSEAISEDWHVWSQTTIEVRKKSS</sequence>
<dbReference type="GO" id="GO:0006508">
    <property type="term" value="P:proteolysis"/>
    <property type="evidence" value="ECO:0007669"/>
    <property type="project" value="UniProtKB-KW"/>
</dbReference>
<feature type="signal peptide" evidence="9">
    <location>
        <begin position="1"/>
        <end position="19"/>
    </location>
</feature>
<keyword evidence="4 7" id="KW-0378">Hydrolase</keyword>
<evidence type="ECO:0000259" key="10">
    <source>
        <dbReference type="Pfam" id="PF00082"/>
    </source>
</evidence>
<feature type="domain" description="Peptidase S8/S53" evidence="10">
    <location>
        <begin position="147"/>
        <end position="540"/>
    </location>
</feature>
<accession>A0A0F4ZIX2</accession>
<evidence type="ECO:0000256" key="7">
    <source>
        <dbReference type="PROSITE-ProRule" id="PRU01240"/>
    </source>
</evidence>
<feature type="active site" description="Charge relay system" evidence="6 7">
    <location>
        <position position="156"/>
    </location>
</feature>
<comment type="similarity">
    <text evidence="1 7 8">Belongs to the peptidase S8 family.</text>
</comment>
<feature type="active site" description="Charge relay system" evidence="6 7">
    <location>
        <position position="522"/>
    </location>
</feature>
<feature type="active site" description="Charge relay system" evidence="6 7">
    <location>
        <position position="206"/>
    </location>
</feature>
<evidence type="ECO:0000256" key="4">
    <source>
        <dbReference type="ARBA" id="ARBA00022801"/>
    </source>
</evidence>
<gene>
    <name evidence="12" type="ORF">TD95_001094</name>
</gene>
<organism evidence="12 13">
    <name type="scientific">Thielaviopsis punctulata</name>
    <dbReference type="NCBI Taxonomy" id="72032"/>
    <lineage>
        <taxon>Eukaryota</taxon>
        <taxon>Fungi</taxon>
        <taxon>Dikarya</taxon>
        <taxon>Ascomycota</taxon>
        <taxon>Pezizomycotina</taxon>
        <taxon>Sordariomycetes</taxon>
        <taxon>Hypocreomycetidae</taxon>
        <taxon>Microascales</taxon>
        <taxon>Ceratocystidaceae</taxon>
        <taxon>Thielaviopsis</taxon>
    </lineage>
</organism>
<evidence type="ECO:0000256" key="1">
    <source>
        <dbReference type="ARBA" id="ARBA00011073"/>
    </source>
</evidence>
<evidence type="ECO:0000256" key="8">
    <source>
        <dbReference type="RuleBase" id="RU003355"/>
    </source>
</evidence>
<evidence type="ECO:0000256" key="2">
    <source>
        <dbReference type="ARBA" id="ARBA00022670"/>
    </source>
</evidence>
<dbReference type="EMBL" id="LAEV01000351">
    <property type="protein sequence ID" value="KKA30584.1"/>
    <property type="molecule type" value="Genomic_DNA"/>
</dbReference>
<dbReference type="PANTHER" id="PTHR43806:SF66">
    <property type="entry name" value="SERIN ENDOPEPTIDASE"/>
    <property type="match status" value="1"/>
</dbReference>
<dbReference type="InterPro" id="IPR050131">
    <property type="entry name" value="Peptidase_S8_subtilisin-like"/>
</dbReference>
<dbReference type="InterPro" id="IPR000209">
    <property type="entry name" value="Peptidase_S8/S53_dom"/>
</dbReference>
<dbReference type="InterPro" id="IPR023827">
    <property type="entry name" value="Peptidase_S8_Asp-AS"/>
</dbReference>
<evidence type="ECO:0000256" key="3">
    <source>
        <dbReference type="ARBA" id="ARBA00022729"/>
    </source>
</evidence>
<dbReference type="CDD" id="cd07489">
    <property type="entry name" value="Peptidases_S8_5"/>
    <property type="match status" value="1"/>
</dbReference>
<keyword evidence="2 7" id="KW-0645">Protease</keyword>
<dbReference type="Proteomes" id="UP000033483">
    <property type="component" value="Unassembled WGS sequence"/>
</dbReference>
<dbReference type="InterPro" id="IPR036852">
    <property type="entry name" value="Peptidase_S8/S53_dom_sf"/>
</dbReference>
<dbReference type="OrthoDB" id="10256524at2759"/>
<dbReference type="Gene3D" id="3.40.50.200">
    <property type="entry name" value="Peptidase S8/S53 domain"/>
    <property type="match status" value="2"/>
</dbReference>
<dbReference type="InterPro" id="IPR022398">
    <property type="entry name" value="Peptidase_S8_His-AS"/>
</dbReference>
<dbReference type="GO" id="GO:0016020">
    <property type="term" value="C:membrane"/>
    <property type="evidence" value="ECO:0007669"/>
    <property type="project" value="InterPro"/>
</dbReference>
<dbReference type="InterPro" id="IPR034187">
    <property type="entry name" value="Peptidases_S8_5"/>
</dbReference>
<keyword evidence="3 9" id="KW-0732">Signal</keyword>
<dbReference type="SUPFAM" id="SSF52743">
    <property type="entry name" value="Subtilisin-like"/>
    <property type="match status" value="1"/>
</dbReference>
<reference evidence="12 13" key="1">
    <citation type="submission" date="2015-03" db="EMBL/GenBank/DDBJ databases">
        <authorList>
            <person name="Radwan O."/>
            <person name="Al-Naeli F.A."/>
            <person name="Rendon G.A."/>
            <person name="Fields C."/>
        </authorList>
    </citation>
    <scope>NUCLEOTIDE SEQUENCE [LARGE SCALE GENOMIC DNA]</scope>
    <source>
        <strain evidence="12">CR-DP1</strain>
    </source>
</reference>
<evidence type="ECO:0000256" key="5">
    <source>
        <dbReference type="ARBA" id="ARBA00022825"/>
    </source>
</evidence>
<comment type="caution">
    <text evidence="12">The sequence shown here is derived from an EMBL/GenBank/DDBJ whole genome shotgun (WGS) entry which is preliminary data.</text>
</comment>
<dbReference type="AlphaFoldDB" id="A0A0F4ZIX2"/>
<keyword evidence="5 7" id="KW-0720">Serine protease</keyword>
<dbReference type="PROSITE" id="PS00136">
    <property type="entry name" value="SUBTILASE_ASP"/>
    <property type="match status" value="1"/>
</dbReference>
<dbReference type="InterPro" id="IPR023828">
    <property type="entry name" value="Peptidase_S8_Ser-AS"/>
</dbReference>
<protein>
    <recommendedName>
        <fullName evidence="14">Peptidase S8/S53 domain-containing protein</fullName>
    </recommendedName>
</protein>
<keyword evidence="13" id="KW-1185">Reference proteome</keyword>
<dbReference type="InterPro" id="IPR010435">
    <property type="entry name" value="C5a/SBT2-like_Fn3"/>
</dbReference>
<evidence type="ECO:0000259" key="11">
    <source>
        <dbReference type="Pfam" id="PF06280"/>
    </source>
</evidence>
<dbReference type="PROSITE" id="PS00138">
    <property type="entry name" value="SUBTILASE_SER"/>
    <property type="match status" value="1"/>
</dbReference>
<dbReference type="InterPro" id="IPR015500">
    <property type="entry name" value="Peptidase_S8_subtilisin-rel"/>
</dbReference>
<dbReference type="PROSITE" id="PS00137">
    <property type="entry name" value="SUBTILASE_HIS"/>
    <property type="match status" value="1"/>
</dbReference>
<dbReference type="PANTHER" id="PTHR43806">
    <property type="entry name" value="PEPTIDASE S8"/>
    <property type="match status" value="1"/>
</dbReference>
<evidence type="ECO:0000313" key="12">
    <source>
        <dbReference type="EMBL" id="KKA30584.1"/>
    </source>
</evidence>
<evidence type="ECO:0000256" key="6">
    <source>
        <dbReference type="PIRSR" id="PIRSR615500-1"/>
    </source>
</evidence>
<dbReference type="Pfam" id="PF00082">
    <property type="entry name" value="Peptidase_S8"/>
    <property type="match status" value="1"/>
</dbReference>
<dbReference type="PROSITE" id="PS51892">
    <property type="entry name" value="SUBTILASE"/>
    <property type="match status" value="1"/>
</dbReference>
<proteinExistence type="inferred from homology"/>